<dbReference type="Pfam" id="PF01237">
    <property type="entry name" value="Oxysterol_BP"/>
    <property type="match status" value="1"/>
</dbReference>
<dbReference type="Proteomes" id="UP000242188">
    <property type="component" value="Unassembled WGS sequence"/>
</dbReference>
<proteinExistence type="inferred from homology"/>
<dbReference type="Gene3D" id="2.40.160.120">
    <property type="match status" value="1"/>
</dbReference>
<evidence type="ECO:0000256" key="1">
    <source>
        <dbReference type="ARBA" id="ARBA00023121"/>
    </source>
</evidence>
<accession>A0A210PSS7</accession>
<evidence type="ECO:0000313" key="6">
    <source>
        <dbReference type="Proteomes" id="UP000242188"/>
    </source>
</evidence>
<dbReference type="PROSITE" id="PS01013">
    <property type="entry name" value="OSBP"/>
    <property type="match status" value="1"/>
</dbReference>
<dbReference type="FunFam" id="2.40.160.120:FF:000005">
    <property type="entry name" value="Oxysterol-binding protein"/>
    <property type="match status" value="1"/>
</dbReference>
<evidence type="ECO:0000256" key="4">
    <source>
        <dbReference type="SAM" id="MobiDB-lite"/>
    </source>
</evidence>
<comment type="similarity">
    <text evidence="2">Belongs to the OSBP family.</text>
</comment>
<dbReference type="GO" id="GO:0005886">
    <property type="term" value="C:plasma membrane"/>
    <property type="evidence" value="ECO:0007669"/>
    <property type="project" value="TreeGrafter"/>
</dbReference>
<feature type="compositionally biased region" description="Polar residues" evidence="4">
    <location>
        <begin position="283"/>
        <end position="302"/>
    </location>
</feature>
<keyword evidence="3" id="KW-0813">Transport</keyword>
<dbReference type="SUPFAM" id="SSF144000">
    <property type="entry name" value="Oxysterol-binding protein-like"/>
    <property type="match status" value="1"/>
</dbReference>
<keyword evidence="6" id="KW-1185">Reference proteome</keyword>
<feature type="region of interest" description="Disordered" evidence="4">
    <location>
        <begin position="283"/>
        <end position="303"/>
    </location>
</feature>
<reference evidence="5 6" key="1">
    <citation type="journal article" date="2017" name="Nat. Ecol. Evol.">
        <title>Scallop genome provides insights into evolution of bilaterian karyotype and development.</title>
        <authorList>
            <person name="Wang S."/>
            <person name="Zhang J."/>
            <person name="Jiao W."/>
            <person name="Li J."/>
            <person name="Xun X."/>
            <person name="Sun Y."/>
            <person name="Guo X."/>
            <person name="Huan P."/>
            <person name="Dong B."/>
            <person name="Zhang L."/>
            <person name="Hu X."/>
            <person name="Sun X."/>
            <person name="Wang J."/>
            <person name="Zhao C."/>
            <person name="Wang Y."/>
            <person name="Wang D."/>
            <person name="Huang X."/>
            <person name="Wang R."/>
            <person name="Lv J."/>
            <person name="Li Y."/>
            <person name="Zhang Z."/>
            <person name="Liu B."/>
            <person name="Lu W."/>
            <person name="Hui Y."/>
            <person name="Liang J."/>
            <person name="Zhou Z."/>
            <person name="Hou R."/>
            <person name="Li X."/>
            <person name="Liu Y."/>
            <person name="Li H."/>
            <person name="Ning X."/>
            <person name="Lin Y."/>
            <person name="Zhao L."/>
            <person name="Xing Q."/>
            <person name="Dou J."/>
            <person name="Li Y."/>
            <person name="Mao J."/>
            <person name="Guo H."/>
            <person name="Dou H."/>
            <person name="Li T."/>
            <person name="Mu C."/>
            <person name="Jiang W."/>
            <person name="Fu Q."/>
            <person name="Fu X."/>
            <person name="Miao Y."/>
            <person name="Liu J."/>
            <person name="Yu Q."/>
            <person name="Li R."/>
            <person name="Liao H."/>
            <person name="Li X."/>
            <person name="Kong Y."/>
            <person name="Jiang Z."/>
            <person name="Chourrout D."/>
            <person name="Li R."/>
            <person name="Bao Z."/>
        </authorList>
    </citation>
    <scope>NUCLEOTIDE SEQUENCE [LARGE SCALE GENOMIC DNA]</scope>
    <source>
        <strain evidence="5 6">PY_sf001</strain>
    </source>
</reference>
<dbReference type="PANTHER" id="PTHR10972">
    <property type="entry name" value="OXYSTEROL-BINDING PROTEIN-RELATED"/>
    <property type="match status" value="1"/>
</dbReference>
<keyword evidence="3" id="KW-0445">Lipid transport</keyword>
<evidence type="ECO:0000256" key="3">
    <source>
        <dbReference type="RuleBase" id="RU003845"/>
    </source>
</evidence>
<dbReference type="PANTHER" id="PTHR10972:SF209">
    <property type="entry name" value="OXYSTEROL-BINDING PROTEIN"/>
    <property type="match status" value="1"/>
</dbReference>
<dbReference type="InterPro" id="IPR037239">
    <property type="entry name" value="OSBP_sf"/>
</dbReference>
<dbReference type="AlphaFoldDB" id="A0A210PSS7"/>
<dbReference type="FunFam" id="3.30.70.3490:FF:000015">
    <property type="entry name" value="Oxysterol-binding protein"/>
    <property type="match status" value="1"/>
</dbReference>
<dbReference type="GO" id="GO:0097038">
    <property type="term" value="C:perinuclear endoplasmic reticulum"/>
    <property type="evidence" value="ECO:0007669"/>
    <property type="project" value="TreeGrafter"/>
</dbReference>
<dbReference type="EMBL" id="NEDP02005522">
    <property type="protein sequence ID" value="OWF39550.1"/>
    <property type="molecule type" value="Genomic_DNA"/>
</dbReference>
<dbReference type="GO" id="GO:0006869">
    <property type="term" value="P:lipid transport"/>
    <property type="evidence" value="ECO:0007669"/>
    <property type="project" value="UniProtKB-KW"/>
</dbReference>
<sequence length="442" mass="50851">MATGKEKTDSREDGNDSDDRYIYRSRLPVPMFDRNDFSIWSILKQCIGKELSKITMPVVFNEPLSFIQRISEYMEYTSLLEKASMASDPAERFAYVSAFAVSAISSNWDRIGKPFNPLLGETFELNRSDLGFRLVGEQVSHHPPVSAFLVESKHFKIHGSIHPKLKFWGKSVEINPKGMITLELTRHGEVYTWSNVNCCVHNVIVGKIWIEHYGVMEILCHKTGWKSVLNFKQSGWFGKDLHKVEGYVYDKNKVKRKALYGSWVYDLFMLDVADYDGFMKNSASTQSPSHSAKSNGASGSSDVNDDISVKHLSTYDLHIPGQECIWTIHPRPEKSLQYFSFTLFAMALNELTPDIAGQLAPTDSRLRPDIRLLEEGQIDAAAAEKNRIEEKQRFARKERKRRKDEWTPVFFKFGTNPHTGKEDWLFKGNYWDRDWSKCPDIF</sequence>
<dbReference type="InterPro" id="IPR018494">
    <property type="entry name" value="Oxysterol-bd_CS"/>
</dbReference>
<dbReference type="InterPro" id="IPR000648">
    <property type="entry name" value="Oxysterol-bd"/>
</dbReference>
<organism evidence="5 6">
    <name type="scientific">Mizuhopecten yessoensis</name>
    <name type="common">Japanese scallop</name>
    <name type="synonym">Patinopecten yessoensis</name>
    <dbReference type="NCBI Taxonomy" id="6573"/>
    <lineage>
        <taxon>Eukaryota</taxon>
        <taxon>Metazoa</taxon>
        <taxon>Spiralia</taxon>
        <taxon>Lophotrochozoa</taxon>
        <taxon>Mollusca</taxon>
        <taxon>Bivalvia</taxon>
        <taxon>Autobranchia</taxon>
        <taxon>Pteriomorphia</taxon>
        <taxon>Pectinida</taxon>
        <taxon>Pectinoidea</taxon>
        <taxon>Pectinidae</taxon>
        <taxon>Mizuhopecten</taxon>
    </lineage>
</organism>
<evidence type="ECO:0000313" key="5">
    <source>
        <dbReference type="EMBL" id="OWF39550.1"/>
    </source>
</evidence>
<protein>
    <recommendedName>
        <fullName evidence="3">Oxysterol-binding protein</fullName>
    </recommendedName>
</protein>
<dbReference type="GO" id="GO:0032934">
    <property type="term" value="F:sterol binding"/>
    <property type="evidence" value="ECO:0007669"/>
    <property type="project" value="TreeGrafter"/>
</dbReference>
<name>A0A210PSS7_MIZYE</name>
<keyword evidence="1" id="KW-0446">Lipid-binding</keyword>
<gene>
    <name evidence="5" type="ORF">KP79_PYT23318</name>
</gene>
<dbReference type="OrthoDB" id="416222at2759"/>
<evidence type="ECO:0000256" key="2">
    <source>
        <dbReference type="RuleBase" id="RU003844"/>
    </source>
</evidence>
<dbReference type="GO" id="GO:0005829">
    <property type="term" value="C:cytosol"/>
    <property type="evidence" value="ECO:0007669"/>
    <property type="project" value="TreeGrafter"/>
</dbReference>
<comment type="caution">
    <text evidence="5">The sequence shown here is derived from an EMBL/GenBank/DDBJ whole genome shotgun (WGS) entry which is preliminary data.</text>
</comment>
<dbReference type="Gene3D" id="3.30.70.3490">
    <property type="match status" value="1"/>
</dbReference>
<dbReference type="STRING" id="6573.A0A210PSS7"/>